<dbReference type="InterPro" id="IPR022698">
    <property type="entry name" value="OrsD"/>
</dbReference>
<dbReference type="KEGG" id="ache:ACHE_70008A"/>
<organism evidence="2 3">
    <name type="scientific">Aspergillus chevalieri</name>
    <name type="common">Eurotium chevalieri</name>
    <dbReference type="NCBI Taxonomy" id="182096"/>
    <lineage>
        <taxon>Eukaryota</taxon>
        <taxon>Fungi</taxon>
        <taxon>Dikarya</taxon>
        <taxon>Ascomycota</taxon>
        <taxon>Pezizomycotina</taxon>
        <taxon>Eurotiomycetes</taxon>
        <taxon>Eurotiomycetidae</taxon>
        <taxon>Eurotiales</taxon>
        <taxon>Aspergillaceae</taxon>
        <taxon>Aspergillus</taxon>
        <taxon>Aspergillus subgen. Aspergillus</taxon>
    </lineage>
</organism>
<dbReference type="GeneID" id="66985523"/>
<reference evidence="2" key="2">
    <citation type="submission" date="2021-02" db="EMBL/GenBank/DDBJ databases">
        <title>Aspergillus chevalieri M1 genome sequence.</title>
        <authorList>
            <person name="Kadooka C."/>
            <person name="Mori K."/>
            <person name="Futagami T."/>
        </authorList>
    </citation>
    <scope>NUCLEOTIDE SEQUENCE</scope>
    <source>
        <strain evidence="2">M1</strain>
    </source>
</reference>
<feature type="region of interest" description="Disordered" evidence="1">
    <location>
        <begin position="62"/>
        <end position="104"/>
    </location>
</feature>
<protein>
    <submittedName>
        <fullName evidence="2">Uncharacterized protein</fullName>
    </submittedName>
</protein>
<keyword evidence="3" id="KW-1185">Reference proteome</keyword>
<feature type="compositionally biased region" description="Pro residues" evidence="1">
    <location>
        <begin position="84"/>
        <end position="96"/>
    </location>
</feature>
<sequence>MDLFLYNDTHRLWICGPCGFAVRPAHLAAHLANRHPKHPSAATPALRRAACALMLKRPCWDPAREPDRPVPPPPGPGESAGPGAPRPPGLSLPPPRLCLHRVQS</sequence>
<name>A0A7R7VV22_ASPCH</name>
<evidence type="ECO:0000313" key="3">
    <source>
        <dbReference type="Proteomes" id="UP000637239"/>
    </source>
</evidence>
<dbReference type="Pfam" id="PF12013">
    <property type="entry name" value="OrsD"/>
    <property type="match status" value="1"/>
</dbReference>
<evidence type="ECO:0000256" key="1">
    <source>
        <dbReference type="SAM" id="MobiDB-lite"/>
    </source>
</evidence>
<dbReference type="AlphaFoldDB" id="A0A7R7VV22"/>
<gene>
    <name evidence="2" type="ORF">ACHE_70008A</name>
</gene>
<proteinExistence type="predicted"/>
<dbReference type="RefSeq" id="XP_043139687.1">
    <property type="nucleotide sequence ID" value="XM_043282293.1"/>
</dbReference>
<accession>A0A7R7VV22</accession>
<evidence type="ECO:0000313" key="2">
    <source>
        <dbReference type="EMBL" id="BCR91165.1"/>
    </source>
</evidence>
<reference evidence="2" key="1">
    <citation type="submission" date="2021-01" db="EMBL/GenBank/DDBJ databases">
        <authorList>
            <consortium name="Aspergillus chevalieri M1 genome sequencing consortium"/>
            <person name="Kazuki M."/>
            <person name="Futagami T."/>
        </authorList>
    </citation>
    <scope>NUCLEOTIDE SEQUENCE</scope>
    <source>
        <strain evidence="2">M1</strain>
    </source>
</reference>
<dbReference type="EMBL" id="AP024422">
    <property type="protein sequence ID" value="BCR91165.1"/>
    <property type="molecule type" value="Genomic_DNA"/>
</dbReference>
<dbReference type="Proteomes" id="UP000637239">
    <property type="component" value="Chromosome 7"/>
</dbReference>